<sequence>MVQAGSGSPSPEAEDSPSPSPPAPCRHLDAMEHASSFVITSHSPSLARIRHSSPLALSVTVISGVEITYGFR</sequence>
<proteinExistence type="predicted"/>
<name>A0A5K1EGX8_9MAGN</name>
<gene>
    <name evidence="2" type="ORF">NYM_LOCUS22392</name>
</gene>
<dbReference type="AlphaFoldDB" id="A0A5K1EGX8"/>
<dbReference type="EMBL" id="LR721784">
    <property type="protein sequence ID" value="VVW49917.1"/>
    <property type="molecule type" value="Genomic_DNA"/>
</dbReference>
<feature type="region of interest" description="Disordered" evidence="1">
    <location>
        <begin position="1"/>
        <end position="28"/>
    </location>
</feature>
<reference evidence="2" key="1">
    <citation type="submission" date="2019-09" db="EMBL/GenBank/DDBJ databases">
        <authorList>
            <person name="Zhang L."/>
        </authorList>
    </citation>
    <scope>NUCLEOTIDE SEQUENCE</scope>
</reference>
<organism evidence="2">
    <name type="scientific">Nymphaea colorata</name>
    <name type="common">pocket water lily</name>
    <dbReference type="NCBI Taxonomy" id="210225"/>
    <lineage>
        <taxon>Eukaryota</taxon>
        <taxon>Viridiplantae</taxon>
        <taxon>Streptophyta</taxon>
        <taxon>Embryophyta</taxon>
        <taxon>Tracheophyta</taxon>
        <taxon>Spermatophyta</taxon>
        <taxon>Magnoliopsida</taxon>
        <taxon>Nymphaeales</taxon>
        <taxon>Nymphaeaceae</taxon>
        <taxon>Nymphaea</taxon>
    </lineage>
</organism>
<evidence type="ECO:0000313" key="2">
    <source>
        <dbReference type="EMBL" id="VVW49917.1"/>
    </source>
</evidence>
<accession>A0A5K1EGX8</accession>
<protein>
    <submittedName>
        <fullName evidence="2">Uncharacterized protein</fullName>
    </submittedName>
</protein>
<evidence type="ECO:0000256" key="1">
    <source>
        <dbReference type="SAM" id="MobiDB-lite"/>
    </source>
</evidence>
<dbReference type="Gramene" id="NC6G0258470.1">
    <property type="protein sequence ID" value="NC6G0258470.1:cds"/>
    <property type="gene ID" value="NC6G0258470"/>
</dbReference>
<feature type="compositionally biased region" description="Low complexity" evidence="1">
    <location>
        <begin position="1"/>
        <end position="11"/>
    </location>
</feature>